<evidence type="ECO:0000256" key="1">
    <source>
        <dbReference type="SAM" id="MobiDB-lite"/>
    </source>
</evidence>
<gene>
    <name evidence="3" type="ORF">SAMN05216274_1012</name>
</gene>
<accession>A0ABY1E8R2</accession>
<reference evidence="3 4" key="1">
    <citation type="submission" date="2016-10" db="EMBL/GenBank/DDBJ databases">
        <authorList>
            <person name="Varghese N."/>
            <person name="Submissions S."/>
        </authorList>
    </citation>
    <scope>NUCLEOTIDE SEQUENCE [LARGE SCALE GENOMIC DNA]</scope>
    <source>
        <strain evidence="3 4">GMCC 1.11211</strain>
    </source>
</reference>
<protein>
    <recommendedName>
        <fullName evidence="2">DUF7882 domain-containing protein</fullName>
    </recommendedName>
</protein>
<keyword evidence="4" id="KW-1185">Reference proteome</keyword>
<feature type="compositionally biased region" description="Polar residues" evidence="1">
    <location>
        <begin position="120"/>
        <end position="133"/>
    </location>
</feature>
<comment type="caution">
    <text evidence="3">The sequence shown here is derived from an EMBL/GenBank/DDBJ whole genome shotgun (WGS) entry which is preliminary data.</text>
</comment>
<organism evidence="3 4">
    <name type="scientific">Cryobacterium levicorallinum</name>
    <dbReference type="NCBI Taxonomy" id="995038"/>
    <lineage>
        <taxon>Bacteria</taxon>
        <taxon>Bacillati</taxon>
        <taxon>Actinomycetota</taxon>
        <taxon>Actinomycetes</taxon>
        <taxon>Micrococcales</taxon>
        <taxon>Microbacteriaceae</taxon>
        <taxon>Cryobacterium</taxon>
    </lineage>
</organism>
<evidence type="ECO:0000259" key="2">
    <source>
        <dbReference type="Pfam" id="PF25355"/>
    </source>
</evidence>
<feature type="region of interest" description="Disordered" evidence="1">
    <location>
        <begin position="109"/>
        <end position="139"/>
    </location>
</feature>
<evidence type="ECO:0000313" key="3">
    <source>
        <dbReference type="EMBL" id="SFH14058.1"/>
    </source>
</evidence>
<dbReference type="RefSeq" id="WP_338419213.1">
    <property type="nucleotide sequence ID" value="NZ_SOFE01000014.1"/>
</dbReference>
<dbReference type="InterPro" id="IPR057204">
    <property type="entry name" value="DUF7882"/>
</dbReference>
<proteinExistence type="predicted"/>
<dbReference type="Pfam" id="PF25355">
    <property type="entry name" value="DUF7882"/>
    <property type="match status" value="1"/>
</dbReference>
<sequence>MSGIAEFDWKALMGSLTYDRVIVEIDDRTLAHLQMVIVQKLRRGESFLLSWRDSAEVGSGRSSIWLNPAIPLYFKFVGGRAATLNRQWIEDLSRSANSAQGLVVVSEDDSMPATPLSPRPRTTVTARASTRGTTVPLPV</sequence>
<feature type="domain" description="DUF7882" evidence="2">
    <location>
        <begin position="13"/>
        <end position="107"/>
    </location>
</feature>
<dbReference type="EMBL" id="FOPW01000001">
    <property type="protein sequence ID" value="SFH14058.1"/>
    <property type="molecule type" value="Genomic_DNA"/>
</dbReference>
<dbReference type="Proteomes" id="UP000199681">
    <property type="component" value="Unassembled WGS sequence"/>
</dbReference>
<evidence type="ECO:0000313" key="4">
    <source>
        <dbReference type="Proteomes" id="UP000199681"/>
    </source>
</evidence>
<name>A0ABY1E8R2_9MICO</name>